<sequence>MTLTVYGIPNCDTVRKARRYLEQQHVNYDFHDVREQPLSHDTLAAWLQQVPRETLVNKRSTTWRQLSDEAKQLASDEVAIALLQEHPTLMKRPVLCHSDGILVGFNEAQWQQVIA</sequence>
<dbReference type="SUPFAM" id="SSF52833">
    <property type="entry name" value="Thioredoxin-like"/>
    <property type="match status" value="1"/>
</dbReference>
<dbReference type="PANTHER" id="PTHR30041">
    <property type="entry name" value="ARSENATE REDUCTASE"/>
    <property type="match status" value="1"/>
</dbReference>
<comment type="caution">
    <text evidence="3">The sequence shown here is derived from an EMBL/GenBank/DDBJ whole genome shotgun (WGS) entry which is preliminary data.</text>
</comment>
<dbReference type="CDD" id="cd03035">
    <property type="entry name" value="ArsC_Yffb"/>
    <property type="match status" value="1"/>
</dbReference>
<evidence type="ECO:0000313" key="4">
    <source>
        <dbReference type="Proteomes" id="UP000287022"/>
    </source>
</evidence>
<dbReference type="Gene3D" id="3.40.30.10">
    <property type="entry name" value="Glutaredoxin"/>
    <property type="match status" value="1"/>
</dbReference>
<accession>A0A432Z458</accession>
<dbReference type="Pfam" id="PF03960">
    <property type="entry name" value="ArsC"/>
    <property type="match status" value="1"/>
</dbReference>
<dbReference type="EMBL" id="PIQE01000002">
    <property type="protein sequence ID" value="RUO72667.1"/>
    <property type="molecule type" value="Genomic_DNA"/>
</dbReference>
<dbReference type="AlphaFoldDB" id="A0A432Z458"/>
<dbReference type="InterPro" id="IPR006660">
    <property type="entry name" value="Arsenate_reductase-like"/>
</dbReference>
<dbReference type="PANTHER" id="PTHR30041:SF8">
    <property type="entry name" value="PROTEIN YFFB"/>
    <property type="match status" value="1"/>
</dbReference>
<dbReference type="STRING" id="1122124.GCA_000423165_02258"/>
<name>A0A432Z458_9GAMM</name>
<dbReference type="RefSeq" id="WP_026860956.1">
    <property type="nucleotide sequence ID" value="NZ_PIQE01000002.1"/>
</dbReference>
<organism evidence="3 4">
    <name type="scientific">Pseudidiomarina sediminum</name>
    <dbReference type="NCBI Taxonomy" id="431675"/>
    <lineage>
        <taxon>Bacteria</taxon>
        <taxon>Pseudomonadati</taxon>
        <taxon>Pseudomonadota</taxon>
        <taxon>Gammaproteobacteria</taxon>
        <taxon>Alteromonadales</taxon>
        <taxon>Idiomarinaceae</taxon>
        <taxon>Pseudidiomarina</taxon>
    </lineage>
</organism>
<dbReference type="InterPro" id="IPR006504">
    <property type="entry name" value="Tscrpt_reg_Spx/MgsR"/>
</dbReference>
<dbReference type="Proteomes" id="UP000287022">
    <property type="component" value="Unassembled WGS sequence"/>
</dbReference>
<comment type="similarity">
    <text evidence="1 2">Belongs to the ArsC family.</text>
</comment>
<protein>
    <submittedName>
        <fullName evidence="3">Arsenate reductase</fullName>
    </submittedName>
</protein>
<dbReference type="NCBIfam" id="TIGR01617">
    <property type="entry name" value="arsC_related"/>
    <property type="match status" value="1"/>
</dbReference>
<reference evidence="4" key="1">
    <citation type="journal article" date="2018" name="Front. Microbiol.">
        <title>Genome-Based Analysis Reveals the Taxonomy and Diversity of the Family Idiomarinaceae.</title>
        <authorList>
            <person name="Liu Y."/>
            <person name="Lai Q."/>
            <person name="Shao Z."/>
        </authorList>
    </citation>
    <scope>NUCLEOTIDE SEQUENCE [LARGE SCALE GENOMIC DNA]</scope>
    <source>
        <strain evidence="4">c121</strain>
    </source>
</reference>
<gene>
    <name evidence="3" type="ORF">CWI80_08990</name>
</gene>
<proteinExistence type="inferred from homology"/>
<evidence type="ECO:0000256" key="1">
    <source>
        <dbReference type="ARBA" id="ARBA00007198"/>
    </source>
</evidence>
<dbReference type="PROSITE" id="PS51353">
    <property type="entry name" value="ARSC"/>
    <property type="match status" value="1"/>
</dbReference>
<evidence type="ECO:0000313" key="3">
    <source>
        <dbReference type="EMBL" id="RUO72667.1"/>
    </source>
</evidence>
<evidence type="ECO:0000256" key="2">
    <source>
        <dbReference type="PROSITE-ProRule" id="PRU01282"/>
    </source>
</evidence>
<dbReference type="InterPro" id="IPR036249">
    <property type="entry name" value="Thioredoxin-like_sf"/>
</dbReference>
<keyword evidence="4" id="KW-1185">Reference proteome</keyword>